<keyword evidence="3" id="KW-0472">Membrane</keyword>
<evidence type="ECO:0000313" key="5">
    <source>
        <dbReference type="EMBL" id="GJT59294.1"/>
    </source>
</evidence>
<reference evidence="5" key="1">
    <citation type="journal article" date="2022" name="Int. J. Mol. Sci.">
        <title>Draft Genome of Tanacetum Coccineum: Genomic Comparison of Closely Related Tanacetum-Family Plants.</title>
        <authorList>
            <person name="Yamashiro T."/>
            <person name="Shiraishi A."/>
            <person name="Nakayama K."/>
            <person name="Satake H."/>
        </authorList>
    </citation>
    <scope>NUCLEOTIDE SEQUENCE</scope>
</reference>
<feature type="transmembrane region" description="Helical" evidence="3">
    <location>
        <begin position="303"/>
        <end position="320"/>
    </location>
</feature>
<dbReference type="InterPro" id="IPR044822">
    <property type="entry name" value="Myb_DNA-bind_4"/>
</dbReference>
<gene>
    <name evidence="5" type="ORF">Tco_1002827</name>
</gene>
<keyword evidence="6" id="KW-1185">Reference proteome</keyword>
<dbReference type="Pfam" id="PF13837">
    <property type="entry name" value="Myb_DNA-bind_4"/>
    <property type="match status" value="1"/>
</dbReference>
<keyword evidence="1" id="KW-0460">Magnesium</keyword>
<accession>A0ABQ5F806</accession>
<keyword evidence="3" id="KW-1133">Transmembrane helix</keyword>
<proteinExistence type="predicted"/>
<evidence type="ECO:0000313" key="6">
    <source>
        <dbReference type="Proteomes" id="UP001151760"/>
    </source>
</evidence>
<dbReference type="InterPro" id="IPR023298">
    <property type="entry name" value="ATPase_P-typ_TM_dom_sf"/>
</dbReference>
<feature type="transmembrane region" description="Helical" evidence="3">
    <location>
        <begin position="275"/>
        <end position="297"/>
    </location>
</feature>
<organism evidence="5 6">
    <name type="scientific">Tanacetum coccineum</name>
    <dbReference type="NCBI Taxonomy" id="301880"/>
    <lineage>
        <taxon>Eukaryota</taxon>
        <taxon>Viridiplantae</taxon>
        <taxon>Streptophyta</taxon>
        <taxon>Embryophyta</taxon>
        <taxon>Tracheophyta</taxon>
        <taxon>Spermatophyta</taxon>
        <taxon>Magnoliopsida</taxon>
        <taxon>eudicotyledons</taxon>
        <taxon>Gunneridae</taxon>
        <taxon>Pentapetalae</taxon>
        <taxon>asterids</taxon>
        <taxon>campanulids</taxon>
        <taxon>Asterales</taxon>
        <taxon>Asteraceae</taxon>
        <taxon>Asteroideae</taxon>
        <taxon>Anthemideae</taxon>
        <taxon>Anthemidinae</taxon>
        <taxon>Tanacetum</taxon>
    </lineage>
</organism>
<feature type="region of interest" description="Disordered" evidence="2">
    <location>
        <begin position="94"/>
        <end position="118"/>
    </location>
</feature>
<dbReference type="SUPFAM" id="SSF81665">
    <property type="entry name" value="Calcium ATPase, transmembrane domain M"/>
    <property type="match status" value="1"/>
</dbReference>
<feature type="transmembrane region" description="Helical" evidence="3">
    <location>
        <begin position="471"/>
        <end position="488"/>
    </location>
</feature>
<dbReference type="EMBL" id="BQNB010017097">
    <property type="protein sequence ID" value="GJT59294.1"/>
    <property type="molecule type" value="Genomic_DNA"/>
</dbReference>
<evidence type="ECO:0000256" key="1">
    <source>
        <dbReference type="ARBA" id="ARBA00022842"/>
    </source>
</evidence>
<feature type="compositionally biased region" description="Polar residues" evidence="2">
    <location>
        <begin position="749"/>
        <end position="758"/>
    </location>
</feature>
<sequence>MLEKLNPSLKEGISLKEARKSLEEALHVLDEHKPVLKLTDLVSIENIVAGGLQKTIDFTRLPKERVTQGLQDYLTTHTPKLNQLKNFLNLKDYEEEEEEEEEDDQQDQEEEEARRRRRRSGEKHMMLVDILEFVELTTSFTKQQLHERFGEFDERLFGRRVLDAPFEDFCFIDFFSEALLTSPASASFGADGSFYSKSVASCLKLWDEQYPPPIVGYQLVIQLKGISTYSDATDVARVADAARGASDITSTEPGLSVIVSAVLTSRAIFQRMKNYTIYAVTIPILIVLGFMLIAHIWKFDFSPFIVLIIAILNDGIIMTISKDKVKPSPLPDSWKLKEVFAAGVVLGTYLAVMTVIFFWLAKESDFFLVRETPTHVKFSLLRLNVVINDWFSGKIWCKIDQKRKNLSLCHLLPSSQHYQSGTHFVTRSRSWSFIERPGFLLLFAFFLAQLIATLIAVYANWDFARVRGIGWGWGGVIWLYSIVIYIPLDIFKFIIRYALSGKAWDNMLEKRTAFTSKKDYGRGEREAQWATDQRTLHGLQAPNANEILKDKTDYRELSELAEQAKRRAENKQRGELRLLGMRSDLSEEMIGDKLSTSSSESLKKLSAMAALSVTKWNKDLGAYNHQSDTNYKTGAADRHQTGIFPLSNDSRSTNCLESFIPGEGAGFFPLRFSSFNSGMRSAFSLAIFFVAAAAAAMSPCSIEAQVMTKESKDSTLAGKKYLEGGTVLGFPKYPSLIKPSFRETELQKRTTTQVTGHQRLNKRPPLTYDETDGPTEFSNSETRDEALVLIEAYSERWYALHHAFLRNPDWDAVAEKVTTAPDVTPPKTSAQCRHKMEKLRQRHRAEKQRAASFPGGRARFKSLLIVILRLIRRNPDFVAVVDQESGRT</sequence>
<evidence type="ECO:0000259" key="4">
    <source>
        <dbReference type="Pfam" id="PF13837"/>
    </source>
</evidence>
<feature type="transmembrane region" description="Helical" evidence="3">
    <location>
        <begin position="340"/>
        <end position="360"/>
    </location>
</feature>
<comment type="caution">
    <text evidence="5">The sequence shown here is derived from an EMBL/GenBank/DDBJ whole genome shotgun (WGS) entry which is preliminary data.</text>
</comment>
<evidence type="ECO:0000256" key="3">
    <source>
        <dbReference type="SAM" id="Phobius"/>
    </source>
</evidence>
<feature type="transmembrane region" description="Helical" evidence="3">
    <location>
        <begin position="439"/>
        <end position="459"/>
    </location>
</feature>
<reference evidence="5" key="2">
    <citation type="submission" date="2022-01" db="EMBL/GenBank/DDBJ databases">
        <authorList>
            <person name="Yamashiro T."/>
            <person name="Shiraishi A."/>
            <person name="Satake H."/>
            <person name="Nakayama K."/>
        </authorList>
    </citation>
    <scope>NUCLEOTIDE SEQUENCE</scope>
</reference>
<keyword evidence="3" id="KW-0812">Transmembrane</keyword>
<dbReference type="Gene3D" id="1.20.1110.10">
    <property type="entry name" value="Calcium-transporting ATPase, transmembrane domain"/>
    <property type="match status" value="1"/>
</dbReference>
<name>A0ABQ5F806_9ASTR</name>
<feature type="compositionally biased region" description="Acidic residues" evidence="2">
    <location>
        <begin position="94"/>
        <end position="111"/>
    </location>
</feature>
<evidence type="ECO:0000256" key="2">
    <source>
        <dbReference type="SAM" id="MobiDB-lite"/>
    </source>
</evidence>
<dbReference type="InterPro" id="IPR001757">
    <property type="entry name" value="P_typ_ATPase"/>
</dbReference>
<feature type="domain" description="Myb/SANT-like DNA-binding" evidence="4">
    <location>
        <begin position="782"/>
        <end position="850"/>
    </location>
</feature>
<feature type="transmembrane region" description="Helical" evidence="3">
    <location>
        <begin position="681"/>
        <end position="699"/>
    </location>
</feature>
<dbReference type="PANTHER" id="PTHR42861">
    <property type="entry name" value="CALCIUM-TRANSPORTING ATPASE"/>
    <property type="match status" value="1"/>
</dbReference>
<dbReference type="Proteomes" id="UP001151760">
    <property type="component" value="Unassembled WGS sequence"/>
</dbReference>
<dbReference type="PRINTS" id="PR00120">
    <property type="entry name" value="HATPASE"/>
</dbReference>
<feature type="region of interest" description="Disordered" evidence="2">
    <location>
        <begin position="746"/>
        <end position="780"/>
    </location>
</feature>
<protein>
    <submittedName>
        <fullName evidence="5">Plasma membrane ATPase</fullName>
    </submittedName>
</protein>